<dbReference type="Pfam" id="PF13191">
    <property type="entry name" value="AAA_16"/>
    <property type="match status" value="1"/>
</dbReference>
<dbReference type="Gene3D" id="1.10.10.10">
    <property type="entry name" value="Winged helix-like DNA-binding domain superfamily/Winged helix DNA-binding domain"/>
    <property type="match status" value="1"/>
</dbReference>
<reference evidence="5" key="1">
    <citation type="submission" date="2023-07" db="EMBL/GenBank/DDBJ databases">
        <title>Conexibacter stalactiti sp. nov., isolated from stalactites in a lava cave and emended description of the genus Conexibacter.</title>
        <authorList>
            <person name="Lee S.D."/>
        </authorList>
    </citation>
    <scope>NUCLEOTIDE SEQUENCE [LARGE SCALE GENOMIC DNA]</scope>
    <source>
        <strain evidence="5">KCTC 39840</strain>
    </source>
</reference>
<dbReference type="Gene3D" id="1.25.40.10">
    <property type="entry name" value="Tetratricopeptide repeat domain"/>
    <property type="match status" value="1"/>
</dbReference>
<evidence type="ECO:0000313" key="5">
    <source>
        <dbReference type="Proteomes" id="UP001284601"/>
    </source>
</evidence>
<proteinExistence type="predicted"/>
<organism evidence="4 5">
    <name type="scientific">Conexibacter stalactiti</name>
    <dbReference type="NCBI Taxonomy" id="1940611"/>
    <lineage>
        <taxon>Bacteria</taxon>
        <taxon>Bacillati</taxon>
        <taxon>Actinomycetota</taxon>
        <taxon>Thermoleophilia</taxon>
        <taxon>Solirubrobacterales</taxon>
        <taxon>Conexibacteraceae</taxon>
        <taxon>Conexibacter</taxon>
    </lineage>
</organism>
<name>A0ABU4HMI1_9ACTN</name>
<dbReference type="InterPro" id="IPR036388">
    <property type="entry name" value="WH-like_DNA-bd_sf"/>
</dbReference>
<evidence type="ECO:0000313" key="4">
    <source>
        <dbReference type="EMBL" id="MDW5593765.1"/>
    </source>
</evidence>
<sequence>MQVHDAVARGPAELPLVGRDRELSAFARMVGEARDATSRAVLLRGEAGIGKSSLLTHAVAALAADGWLAVDVRADELDRLVPYSGLRHAVASCVGRLDAGAAALAVELVAALDVASEEPPASLHAAAARFFSALAAERPVVLAFDDLALADDDTVVLVASLLRQRERHALVLAGNLRSPDAATPAAVDRLLERLHRDGLVAELALGPLSDEAVEQLVTPLLAGAARGDRLVAAVQRHSDGNPFFALQAVLNLTEGGAPGPDAALDQAEFSENRLRWFLRRVLRVGPDAHALGRAVALLRVVGPGRVGLAAELAELSPAQADAAFDSLVGLGILRLGDDGGYRVCHDLVREALYQEIGAATRWRWHRLAADRLAELPSSPALDLEVADHVRHVAEPGDERAIEMLTRAAERAGATAPQSSIAWFRAALAIAPPADPRHALLLSRLSRALLLANRPQEAIEAGRQALQDLPDGARRARLATQVVDALILIAEMEAAAALVDAELARGTTSPRFLAKAAHVHMGVGRAEEALERARLVETQLPQLPADERIVALSHLMRMRFIQRRVDELLQLCDLMEEAAQDAPPSLQLAAHSAIAYAKAGTGETRLASAAIGRTQQVLAAVGWTLYKNDLAIAQVQNATQLGDWSSALSLVAATSEELEAAGSLMYLGVLRAAEIEILANRGEWAAARRASEQPLSGNPHCDALQVWACAGFDLLSNDLDAARTRLKRQLERPTLPRWVRALLLSRLAEVEVEAGRPALAAELTAGLVAVERSTLDHQTYVAARLAHGRATGDVEALTDALAVADEHALTLQRGQVRLALGALDVDPERNLTEAARIFQSLEAAPWRRRANAELRRRGLPVPRQRARSSRLLTETEEQVARLVHQRCTNREIAATVFLSVKTVEAYLSRIYAKTGCANRVDLARAIDAGLLDRAEAAAVTDESDLVEPVS</sequence>
<dbReference type="SMART" id="SM00421">
    <property type="entry name" value="HTH_LUXR"/>
    <property type="match status" value="1"/>
</dbReference>
<dbReference type="SUPFAM" id="SSF52540">
    <property type="entry name" value="P-loop containing nucleoside triphosphate hydrolases"/>
    <property type="match status" value="1"/>
</dbReference>
<dbReference type="SUPFAM" id="SSF48452">
    <property type="entry name" value="TPR-like"/>
    <property type="match status" value="1"/>
</dbReference>
<evidence type="ECO:0000259" key="3">
    <source>
        <dbReference type="PROSITE" id="PS50043"/>
    </source>
</evidence>
<dbReference type="InterPro" id="IPR000792">
    <property type="entry name" value="Tscrpt_reg_LuxR_C"/>
</dbReference>
<dbReference type="Proteomes" id="UP001284601">
    <property type="component" value="Unassembled WGS sequence"/>
</dbReference>
<accession>A0ABU4HMI1</accession>
<dbReference type="CDD" id="cd06170">
    <property type="entry name" value="LuxR_C_like"/>
    <property type="match status" value="1"/>
</dbReference>
<dbReference type="Gene3D" id="3.40.50.300">
    <property type="entry name" value="P-loop containing nucleotide triphosphate hydrolases"/>
    <property type="match status" value="1"/>
</dbReference>
<dbReference type="InterPro" id="IPR011990">
    <property type="entry name" value="TPR-like_helical_dom_sf"/>
</dbReference>
<dbReference type="RefSeq" id="WP_318596022.1">
    <property type="nucleotide sequence ID" value="NZ_JAWSTH010000008.1"/>
</dbReference>
<keyword evidence="2" id="KW-0067">ATP-binding</keyword>
<protein>
    <submittedName>
        <fullName evidence="4">AAA family ATPase</fullName>
    </submittedName>
</protein>
<evidence type="ECO:0000256" key="2">
    <source>
        <dbReference type="ARBA" id="ARBA00022840"/>
    </source>
</evidence>
<dbReference type="EMBL" id="JAWSTH010000008">
    <property type="protein sequence ID" value="MDW5593765.1"/>
    <property type="molecule type" value="Genomic_DNA"/>
</dbReference>
<dbReference type="InterPro" id="IPR041664">
    <property type="entry name" value="AAA_16"/>
</dbReference>
<dbReference type="InterPro" id="IPR027417">
    <property type="entry name" value="P-loop_NTPase"/>
</dbReference>
<keyword evidence="1" id="KW-0547">Nucleotide-binding</keyword>
<keyword evidence="5" id="KW-1185">Reference proteome</keyword>
<evidence type="ECO:0000256" key="1">
    <source>
        <dbReference type="ARBA" id="ARBA00022741"/>
    </source>
</evidence>
<dbReference type="Pfam" id="PF00196">
    <property type="entry name" value="GerE"/>
    <property type="match status" value="1"/>
</dbReference>
<dbReference type="InterPro" id="IPR016032">
    <property type="entry name" value="Sig_transdc_resp-reg_C-effctor"/>
</dbReference>
<dbReference type="PANTHER" id="PTHR16305:SF35">
    <property type="entry name" value="TRANSCRIPTIONAL ACTIVATOR DOMAIN"/>
    <property type="match status" value="1"/>
</dbReference>
<reference evidence="4 5" key="2">
    <citation type="submission" date="2023-10" db="EMBL/GenBank/DDBJ databases">
        <authorList>
            <person name="Han X.F."/>
        </authorList>
    </citation>
    <scope>NUCLEOTIDE SEQUENCE [LARGE SCALE GENOMIC DNA]</scope>
    <source>
        <strain evidence="4 5">KCTC 39840</strain>
    </source>
</reference>
<dbReference type="PROSITE" id="PS50043">
    <property type="entry name" value="HTH_LUXR_2"/>
    <property type="match status" value="1"/>
</dbReference>
<feature type="domain" description="HTH luxR-type" evidence="3">
    <location>
        <begin position="864"/>
        <end position="929"/>
    </location>
</feature>
<comment type="caution">
    <text evidence="4">The sequence shown here is derived from an EMBL/GenBank/DDBJ whole genome shotgun (WGS) entry which is preliminary data.</text>
</comment>
<gene>
    <name evidence="4" type="ORF">R7226_05435</name>
</gene>
<dbReference type="SUPFAM" id="SSF46894">
    <property type="entry name" value="C-terminal effector domain of the bipartite response regulators"/>
    <property type="match status" value="1"/>
</dbReference>
<dbReference type="PANTHER" id="PTHR16305">
    <property type="entry name" value="TESTICULAR SOLUBLE ADENYLYL CYCLASE"/>
    <property type="match status" value="1"/>
</dbReference>